<dbReference type="Proteomes" id="UP001516023">
    <property type="component" value="Unassembled WGS sequence"/>
</dbReference>
<feature type="region of interest" description="Disordered" evidence="1">
    <location>
        <begin position="1035"/>
        <end position="1069"/>
    </location>
</feature>
<protein>
    <recommendedName>
        <fullName evidence="5">Integrase catalytic domain-containing protein</fullName>
    </recommendedName>
</protein>
<keyword evidence="2" id="KW-0812">Transmembrane</keyword>
<keyword evidence="2" id="KW-0472">Membrane</keyword>
<feature type="region of interest" description="Disordered" evidence="1">
    <location>
        <begin position="1"/>
        <end position="27"/>
    </location>
</feature>
<evidence type="ECO:0000313" key="3">
    <source>
        <dbReference type="EMBL" id="KAL3779935.1"/>
    </source>
</evidence>
<feature type="region of interest" description="Disordered" evidence="1">
    <location>
        <begin position="451"/>
        <end position="484"/>
    </location>
</feature>
<evidence type="ECO:0000256" key="2">
    <source>
        <dbReference type="SAM" id="Phobius"/>
    </source>
</evidence>
<proteinExistence type="predicted"/>
<dbReference type="AlphaFoldDB" id="A0ABD3NVI0"/>
<evidence type="ECO:0008006" key="5">
    <source>
        <dbReference type="Google" id="ProtNLM"/>
    </source>
</evidence>
<comment type="caution">
    <text evidence="3">The sequence shown here is derived from an EMBL/GenBank/DDBJ whole genome shotgun (WGS) entry which is preliminary data.</text>
</comment>
<feature type="compositionally biased region" description="Acidic residues" evidence="1">
    <location>
        <begin position="1040"/>
        <end position="1055"/>
    </location>
</feature>
<feature type="compositionally biased region" description="Basic and acidic residues" evidence="1">
    <location>
        <begin position="463"/>
        <end position="473"/>
    </location>
</feature>
<keyword evidence="2" id="KW-1133">Transmembrane helix</keyword>
<dbReference type="EMBL" id="JABMIG020000369">
    <property type="protein sequence ID" value="KAL3779935.1"/>
    <property type="molecule type" value="Genomic_DNA"/>
</dbReference>
<accession>A0ABD3NVI0</accession>
<feature type="compositionally biased region" description="Basic and acidic residues" evidence="1">
    <location>
        <begin position="13"/>
        <end position="27"/>
    </location>
</feature>
<feature type="transmembrane region" description="Helical" evidence="2">
    <location>
        <begin position="45"/>
        <end position="68"/>
    </location>
</feature>
<name>A0ABD3NVI0_9STRA</name>
<sequence>MQPAFEKASFGLKEGEKEEKEEKEEKGEGGEVPIKFFKILFVLELLLLLLLLSFSSTLCIISAISVSLQTFQIALLLEVGENWEDAGLGTSREGTRTSLGGFLNINLKKCGIIEKMSGRPGAAGRAGGAGRGGPDKKAVAKPKPAKKSSVYTSDTEAIKSDIFDCGKPEHAAAFEKSLKRVADYIRREGDKESVLVAEGIETFTTPTIQVPPMPPRIDDPLNPGVLIEDRGAMIMWEGELRHLPTRRNDLKKGLVKGYAILWNQCTPTMKSKLEQHPDYPTINGNKDPIALVREMRNIVCGREAHTQDAWSLCKLVKFMLGEYQKENETNENWMERFHGMWEAIKQHGGSLWHHPSLIQDRAQEITGAGNVATADQVRLAEEAVENEMKAMFMLAGANKARHGRFRTHLENSYTVGRNEYPSNTTELLSMLNNWKNDSETRHYNHAQARIDEDNGLNFAQEGEQDKSSDEKKGVSMMQSRTGKGKSILKKTTYQAGKGGDVTTNKHGDVTNKPCVHCGGDHGLQECPEITEAELGKILIQLGGPKEGNMIFQDEEERSNALKRHYLYLDTCSTEDQMVVPDYLRNIRKVDSPLTLHTNAGKSQTNQKGDLGNTTFWLDQNGIANVISLRTLESKFKVTYDSTKEGGAFLCETSKGAVRFKRCPVTGFPYVDMKKYGQRAATMMLQTVRKNYEGYTREEVERAILARKMQARAGHPSEGVFRREVSRKSPSSLFHNSPLTPKDITNARSIFGPSLPCIKGKWTRGRPDPVRPEYVGIPAELIAENKYETLAADVMFVSGLPFLVTLSRRIRYVIIQFVPRRTAGELANAMKLVVGLIRRAGIICQTALMDGEFEKIKQKLINIIEVNITAKNEHVPEIERKIRHIKERVRSMKADLPHEVLPNIMLKQMVLHAGLLLNAYVDKQEISNEYSPREIILRWQLRWDKHCKHQFGAYGQAYDDPSSTETNTQQARSRDVICLGPTGNMQGSYYFVDLSTKAVIKRRRFQELPVPDSIIKKVEAWGRRDKQTGIIRFANRNNDPYEWDDEQEPLVEDNAPEPEQAPFPDIPAETPGVEIEANVPALVTPLPPPKEQRLAAAVANAGIDDEFEEFRFRGNQGNEERRQDE</sequence>
<feature type="region of interest" description="Disordered" evidence="1">
    <location>
        <begin position="119"/>
        <end position="146"/>
    </location>
</feature>
<organism evidence="3 4">
    <name type="scientific">Cyclotella cryptica</name>
    <dbReference type="NCBI Taxonomy" id="29204"/>
    <lineage>
        <taxon>Eukaryota</taxon>
        <taxon>Sar</taxon>
        <taxon>Stramenopiles</taxon>
        <taxon>Ochrophyta</taxon>
        <taxon>Bacillariophyta</taxon>
        <taxon>Coscinodiscophyceae</taxon>
        <taxon>Thalassiosirophycidae</taxon>
        <taxon>Stephanodiscales</taxon>
        <taxon>Stephanodiscaceae</taxon>
        <taxon>Cyclotella</taxon>
    </lineage>
</organism>
<keyword evidence="4" id="KW-1185">Reference proteome</keyword>
<evidence type="ECO:0000256" key="1">
    <source>
        <dbReference type="SAM" id="MobiDB-lite"/>
    </source>
</evidence>
<gene>
    <name evidence="3" type="ORF">HJC23_005432</name>
</gene>
<evidence type="ECO:0000313" key="4">
    <source>
        <dbReference type="Proteomes" id="UP001516023"/>
    </source>
</evidence>
<reference evidence="3 4" key="1">
    <citation type="journal article" date="2020" name="G3 (Bethesda)">
        <title>Improved Reference Genome for Cyclotella cryptica CCMP332, a Model for Cell Wall Morphogenesis, Salinity Adaptation, and Lipid Production in Diatoms (Bacillariophyta).</title>
        <authorList>
            <person name="Roberts W.R."/>
            <person name="Downey K.M."/>
            <person name="Ruck E.C."/>
            <person name="Traller J.C."/>
            <person name="Alverson A.J."/>
        </authorList>
    </citation>
    <scope>NUCLEOTIDE SEQUENCE [LARGE SCALE GENOMIC DNA]</scope>
    <source>
        <strain evidence="3 4">CCMP332</strain>
    </source>
</reference>